<proteinExistence type="inferred from homology"/>
<accession>A0A2A2TQ19</accession>
<dbReference type="PANTHER" id="PTHR11240">
    <property type="entry name" value="RIBONUCLEASE T2"/>
    <property type="match status" value="1"/>
</dbReference>
<dbReference type="GO" id="GO:0033897">
    <property type="term" value="F:ribonuclease T2 activity"/>
    <property type="evidence" value="ECO:0007669"/>
    <property type="project" value="InterPro"/>
</dbReference>
<dbReference type="RefSeq" id="WP_095720060.1">
    <property type="nucleotide sequence ID" value="NZ_NTFS01000010.1"/>
</dbReference>
<name>A0A2A2TQ19_9CYAN</name>
<dbReference type="GO" id="GO:0003723">
    <property type="term" value="F:RNA binding"/>
    <property type="evidence" value="ECO:0007669"/>
    <property type="project" value="InterPro"/>
</dbReference>
<evidence type="ECO:0000313" key="5">
    <source>
        <dbReference type="Proteomes" id="UP000218238"/>
    </source>
</evidence>
<dbReference type="InterPro" id="IPR036430">
    <property type="entry name" value="RNase_T2-like_sf"/>
</dbReference>
<dbReference type="EMBL" id="NTFS01000010">
    <property type="protein sequence ID" value="PAX60454.1"/>
    <property type="molecule type" value="Genomic_DNA"/>
</dbReference>
<dbReference type="PROSITE" id="PS00530">
    <property type="entry name" value="RNASE_T2_1"/>
    <property type="match status" value="1"/>
</dbReference>
<dbReference type="Proteomes" id="UP000218238">
    <property type="component" value="Unassembled WGS sequence"/>
</dbReference>
<keyword evidence="5" id="KW-1185">Reference proteome</keyword>
<gene>
    <name evidence="4" type="ORF">CK510_01840</name>
</gene>
<dbReference type="AlphaFoldDB" id="A0A2A2TQ19"/>
<dbReference type="Pfam" id="PF00445">
    <property type="entry name" value="Ribonuclease_T2"/>
    <property type="match status" value="1"/>
</dbReference>
<dbReference type="Gene3D" id="3.90.730.10">
    <property type="entry name" value="Ribonuclease T2-like"/>
    <property type="match status" value="1"/>
</dbReference>
<evidence type="ECO:0000256" key="3">
    <source>
        <dbReference type="SAM" id="SignalP"/>
    </source>
</evidence>
<sequence length="221" mass="24241">MFGKGLLVAASLLLTVGVSNTAIAQSKGTPGKFDFYVLAMSWSPDYCAKNGDRDQQQCKGGRKLSFVLHGLWPQYQKGYPASCTAETMPEAVKQQFPDLFPSQKLYNHEWEKHGTCSGLTPVQYLGLSKQFKDGVSIPAAYQKPSKPFRATISNLKQEFTNANRGLTGDSVAPYCSGSGRFLQEVFVCYTKDGKPGACSAEILKRSQKSCGQPDFLVRSVR</sequence>
<dbReference type="OrthoDB" id="4720638at2"/>
<dbReference type="InterPro" id="IPR018188">
    <property type="entry name" value="RNase_T2_His_AS_1"/>
</dbReference>
<evidence type="ECO:0000313" key="4">
    <source>
        <dbReference type="EMBL" id="PAX60454.1"/>
    </source>
</evidence>
<evidence type="ECO:0000256" key="1">
    <source>
        <dbReference type="ARBA" id="ARBA00007469"/>
    </source>
</evidence>
<reference evidence="4 5" key="1">
    <citation type="submission" date="2017-08" db="EMBL/GenBank/DDBJ databases">
        <title>Draft genome sequence of filamentous cyanobacterium Calothrix elsteri CCALA 953.</title>
        <authorList>
            <person name="Gagunashvili A.N."/>
            <person name="Elster J."/>
            <person name="Andresson O.S."/>
        </authorList>
    </citation>
    <scope>NUCLEOTIDE SEQUENCE [LARGE SCALE GENOMIC DNA]</scope>
    <source>
        <strain evidence="4 5">CCALA 953</strain>
    </source>
</reference>
<organism evidence="4 5">
    <name type="scientific">Brunnivagina elsteri CCALA 953</name>
    <dbReference type="NCBI Taxonomy" id="987040"/>
    <lineage>
        <taxon>Bacteria</taxon>
        <taxon>Bacillati</taxon>
        <taxon>Cyanobacteriota</taxon>
        <taxon>Cyanophyceae</taxon>
        <taxon>Nostocales</taxon>
        <taxon>Calotrichaceae</taxon>
        <taxon>Brunnivagina</taxon>
    </lineage>
</organism>
<dbReference type="InterPro" id="IPR001568">
    <property type="entry name" value="RNase_T2-like"/>
</dbReference>
<comment type="caution">
    <text evidence="4">The sequence shown here is derived from an EMBL/GenBank/DDBJ whole genome shotgun (WGS) entry which is preliminary data.</text>
</comment>
<comment type="similarity">
    <text evidence="1 2">Belongs to the RNase T2 family.</text>
</comment>
<keyword evidence="3" id="KW-0732">Signal</keyword>
<evidence type="ECO:0000256" key="2">
    <source>
        <dbReference type="RuleBase" id="RU004328"/>
    </source>
</evidence>
<feature type="signal peptide" evidence="3">
    <location>
        <begin position="1"/>
        <end position="24"/>
    </location>
</feature>
<protein>
    <submittedName>
        <fullName evidence="4">Ribonuclease</fullName>
    </submittedName>
</protein>
<dbReference type="PROSITE" id="PS00531">
    <property type="entry name" value="RNASE_T2_2"/>
    <property type="match status" value="1"/>
</dbReference>
<dbReference type="InterPro" id="IPR033130">
    <property type="entry name" value="RNase_T2_His_AS_2"/>
</dbReference>
<feature type="chain" id="PRO_5013172410" evidence="3">
    <location>
        <begin position="25"/>
        <end position="221"/>
    </location>
</feature>
<dbReference type="PANTHER" id="PTHR11240:SF22">
    <property type="entry name" value="RIBONUCLEASE T2"/>
    <property type="match status" value="1"/>
</dbReference>
<dbReference type="GO" id="GO:0006401">
    <property type="term" value="P:RNA catabolic process"/>
    <property type="evidence" value="ECO:0007669"/>
    <property type="project" value="UniProtKB-ARBA"/>
</dbReference>
<dbReference type="SUPFAM" id="SSF55895">
    <property type="entry name" value="Ribonuclease Rh-like"/>
    <property type="match status" value="1"/>
</dbReference>